<proteinExistence type="predicted"/>
<protein>
    <submittedName>
        <fullName evidence="1">BrnT family toxin</fullName>
    </submittedName>
</protein>
<dbReference type="InterPro" id="IPR007460">
    <property type="entry name" value="BrnT_toxin"/>
</dbReference>
<dbReference type="EMBL" id="BAABJE010000010">
    <property type="protein sequence ID" value="GAA4795934.1"/>
    <property type="molecule type" value="Genomic_DNA"/>
</dbReference>
<reference evidence="2" key="1">
    <citation type="journal article" date="2019" name="Int. J. Syst. Evol. Microbiol.">
        <title>The Global Catalogue of Microorganisms (GCM) 10K type strain sequencing project: providing services to taxonomists for standard genome sequencing and annotation.</title>
        <authorList>
            <consortium name="The Broad Institute Genomics Platform"/>
            <consortium name="The Broad Institute Genome Sequencing Center for Infectious Disease"/>
            <person name="Wu L."/>
            <person name="Ma J."/>
        </authorList>
    </citation>
    <scope>NUCLEOTIDE SEQUENCE [LARGE SCALE GENOMIC DNA]</scope>
    <source>
        <strain evidence="2">JCM 18204</strain>
    </source>
</reference>
<organism evidence="1 2">
    <name type="scientific">Lysobacter hankyongensis</name>
    <dbReference type="NCBI Taxonomy" id="1176535"/>
    <lineage>
        <taxon>Bacteria</taxon>
        <taxon>Pseudomonadati</taxon>
        <taxon>Pseudomonadota</taxon>
        <taxon>Gammaproteobacteria</taxon>
        <taxon>Lysobacterales</taxon>
        <taxon>Lysobacteraceae</taxon>
        <taxon>Lysobacter</taxon>
    </lineage>
</organism>
<evidence type="ECO:0000313" key="2">
    <source>
        <dbReference type="Proteomes" id="UP001499959"/>
    </source>
</evidence>
<dbReference type="Proteomes" id="UP001499959">
    <property type="component" value="Unassembled WGS sequence"/>
</dbReference>
<dbReference type="RefSeq" id="WP_345303394.1">
    <property type="nucleotide sequence ID" value="NZ_BAABJE010000010.1"/>
</dbReference>
<accession>A0ABP9BLW3</accession>
<dbReference type="Pfam" id="PF04365">
    <property type="entry name" value="BrnT_toxin"/>
    <property type="match status" value="1"/>
</dbReference>
<keyword evidence="2" id="KW-1185">Reference proteome</keyword>
<dbReference type="InterPro" id="IPR038573">
    <property type="entry name" value="BrnT_sf"/>
</dbReference>
<dbReference type="Gene3D" id="3.10.450.530">
    <property type="entry name" value="Ribonuclease toxin, BrnT, of type II toxin-antitoxin system"/>
    <property type="match status" value="1"/>
</dbReference>
<gene>
    <name evidence="1" type="ORF">GCM10023307_22250</name>
</gene>
<comment type="caution">
    <text evidence="1">The sequence shown here is derived from an EMBL/GenBank/DDBJ whole genome shotgun (WGS) entry which is preliminary data.</text>
</comment>
<sequence length="91" mass="10420">MLKFEWDAPKAIANQRKHGVSFEEAATVFGDPLALTFPDPDHSVREARFLTIGQSHRDLLLVVAHIERGRAIRIISARKATRHERTIYEKD</sequence>
<name>A0ABP9BLW3_9GAMM</name>
<evidence type="ECO:0000313" key="1">
    <source>
        <dbReference type="EMBL" id="GAA4795934.1"/>
    </source>
</evidence>